<dbReference type="AlphaFoldDB" id="X0VBE5"/>
<protein>
    <submittedName>
        <fullName evidence="1">Uncharacterized protein</fullName>
    </submittedName>
</protein>
<proteinExistence type="predicted"/>
<name>X0VBE5_9ZZZZ</name>
<sequence length="249" mass="27812">MKKKLLGGMVILLVAASVSYAGESELHGSIGIDFTTKYIWRGFDVYDDHAAIHPYVDLDFFGTGFGMNITAHRANSDGFELNERWDYTLYYQNRMFDGEPYATNYRVGYVYYNYPDRSSHDTTDSIDLQEVHTIFSWPKILPIEGLVPTYCLVKLWPSSSSSLVGTNSPSGGTASGFAHIFMLDYALPFTCPVTGESRKLNLHSEFVYNDGVSPNGATNVDHDWSNAVFGISTNIDLGNNLSFKGEFRP</sequence>
<gene>
    <name evidence="1" type="ORF">S01H1_19955</name>
</gene>
<reference evidence="1" key="1">
    <citation type="journal article" date="2014" name="Front. Microbiol.">
        <title>High frequency of phylogenetically diverse reductive dehalogenase-homologous genes in deep subseafloor sedimentary metagenomes.</title>
        <authorList>
            <person name="Kawai M."/>
            <person name="Futagami T."/>
            <person name="Toyoda A."/>
            <person name="Takaki Y."/>
            <person name="Nishi S."/>
            <person name="Hori S."/>
            <person name="Arai W."/>
            <person name="Tsubouchi T."/>
            <person name="Morono Y."/>
            <person name="Uchiyama I."/>
            <person name="Ito T."/>
            <person name="Fujiyama A."/>
            <person name="Inagaki F."/>
            <person name="Takami H."/>
        </authorList>
    </citation>
    <scope>NUCLEOTIDE SEQUENCE</scope>
    <source>
        <strain evidence="1">Expedition CK06-06</strain>
    </source>
</reference>
<comment type="caution">
    <text evidence="1">The sequence shown here is derived from an EMBL/GenBank/DDBJ whole genome shotgun (WGS) entry which is preliminary data.</text>
</comment>
<organism evidence="1">
    <name type="scientific">marine sediment metagenome</name>
    <dbReference type="NCBI Taxonomy" id="412755"/>
    <lineage>
        <taxon>unclassified sequences</taxon>
        <taxon>metagenomes</taxon>
        <taxon>ecological metagenomes</taxon>
    </lineage>
</organism>
<feature type="non-terminal residue" evidence="1">
    <location>
        <position position="249"/>
    </location>
</feature>
<evidence type="ECO:0000313" key="1">
    <source>
        <dbReference type="EMBL" id="GAF97925.1"/>
    </source>
</evidence>
<dbReference type="EMBL" id="BARS01010849">
    <property type="protein sequence ID" value="GAF97925.1"/>
    <property type="molecule type" value="Genomic_DNA"/>
</dbReference>
<accession>X0VBE5</accession>